<accession>A0A507DUK4</accession>
<dbReference type="EMBL" id="QEAP01000862">
    <property type="protein sequence ID" value="TPX55151.1"/>
    <property type="molecule type" value="Genomic_DNA"/>
</dbReference>
<comment type="caution">
    <text evidence="1">The sequence shown here is derived from an EMBL/GenBank/DDBJ whole genome shotgun (WGS) entry which is preliminary data.</text>
</comment>
<gene>
    <name evidence="1" type="ORF">CcCBS67573_g09504</name>
</gene>
<reference evidence="1 2" key="1">
    <citation type="journal article" date="2019" name="Sci. Rep.">
        <title>Comparative genomics of chytrid fungi reveal insights into the obligate biotrophic and pathogenic lifestyle of Synchytrium endobioticum.</title>
        <authorList>
            <person name="van de Vossenberg B.T.L.H."/>
            <person name="Warris S."/>
            <person name="Nguyen H.D.T."/>
            <person name="van Gent-Pelzer M.P.E."/>
            <person name="Joly D.L."/>
            <person name="van de Geest H.C."/>
            <person name="Bonants P.J.M."/>
            <person name="Smith D.S."/>
            <person name="Levesque C.A."/>
            <person name="van der Lee T.A.J."/>
        </authorList>
    </citation>
    <scope>NUCLEOTIDE SEQUENCE [LARGE SCALE GENOMIC DNA]</scope>
    <source>
        <strain evidence="1 2">CBS 675.73</strain>
    </source>
</reference>
<protein>
    <submittedName>
        <fullName evidence="1">Uncharacterized protein</fullName>
    </submittedName>
</protein>
<dbReference type="AlphaFoldDB" id="A0A507DUK4"/>
<proteinExistence type="predicted"/>
<name>A0A507DUK4_9FUNG</name>
<sequence>MARGTSLCQDHTGTGRQWARLWLGMGLLMGPSPRHSSETQAFSAAAVQAQSGLDFLAKRSSLNKKERKKESCARTAFETSNGNGLKDLLHPLSQSQRLELLWTEYRILVTGWSLQQRPSEDFRFALFANNPSLRRHVSTLMELIRDLDSVQIPITRHECDALVSAWHRAGLLSGARPKDADSPTASSAAYFLLFPKERRLSSNAIAAMVRHLLINDTTLSDLVLILKHYLPLALALYQSELDARVLHDYTRLSHSASQKTPLNVYIHLIYACSLSKGVAVLIDNSESRKIKKHHVANPLNFKWDVRFPTTPLQHPSLQNPSLSAPETASPTDTEKIETNICSGLAAYKLFQSALKDYPLPSIPNAHSFDFTLHTQLYNNMVRAASKHCHTDLNSILLSQMTEYDMHLDASSLSAVAGMQVRLLSSLPDTDAKTTDGSNLVSHDNPSSLQINVRRLLNGIYTSAHVDREVEVKVYDAIVRSLVGSRRFAVAMHVVDEFEGRFRTYAGTTAAATRNSASYDAAVNTFTGSEAQMSQHGMNRSLKKLRKTLFDFVIVRAAEAGTVKIVDSMVKKYQAAQFDIDADIVQVLHMHGVDVDEMVGFRGEQQGDNVMRDRRADPSCFVLIPE</sequence>
<organism evidence="1 2">
    <name type="scientific">Chytriomyces confervae</name>
    <dbReference type="NCBI Taxonomy" id="246404"/>
    <lineage>
        <taxon>Eukaryota</taxon>
        <taxon>Fungi</taxon>
        <taxon>Fungi incertae sedis</taxon>
        <taxon>Chytridiomycota</taxon>
        <taxon>Chytridiomycota incertae sedis</taxon>
        <taxon>Chytridiomycetes</taxon>
        <taxon>Chytridiales</taxon>
        <taxon>Chytriomycetaceae</taxon>
        <taxon>Chytriomyces</taxon>
    </lineage>
</organism>
<dbReference type="Proteomes" id="UP000320333">
    <property type="component" value="Unassembled WGS sequence"/>
</dbReference>
<evidence type="ECO:0000313" key="1">
    <source>
        <dbReference type="EMBL" id="TPX55151.1"/>
    </source>
</evidence>
<dbReference type="OrthoDB" id="2127856at2759"/>
<keyword evidence="2" id="KW-1185">Reference proteome</keyword>
<evidence type="ECO:0000313" key="2">
    <source>
        <dbReference type="Proteomes" id="UP000320333"/>
    </source>
</evidence>